<organism evidence="2 3">
    <name type="scientific">Ensete ventricosum</name>
    <name type="common">Abyssinian banana</name>
    <name type="synonym">Musa ensete</name>
    <dbReference type="NCBI Taxonomy" id="4639"/>
    <lineage>
        <taxon>Eukaryota</taxon>
        <taxon>Viridiplantae</taxon>
        <taxon>Streptophyta</taxon>
        <taxon>Embryophyta</taxon>
        <taxon>Tracheophyta</taxon>
        <taxon>Spermatophyta</taxon>
        <taxon>Magnoliopsida</taxon>
        <taxon>Liliopsida</taxon>
        <taxon>Zingiberales</taxon>
        <taxon>Musaceae</taxon>
        <taxon>Ensete</taxon>
    </lineage>
</organism>
<protein>
    <submittedName>
        <fullName evidence="2">Uncharacterized protein</fullName>
    </submittedName>
</protein>
<reference evidence="2 3" key="1">
    <citation type="submission" date="2022-12" db="EMBL/GenBank/DDBJ databases">
        <title>Chromosome-scale assembly of the Ensete ventricosum genome.</title>
        <authorList>
            <person name="Dussert Y."/>
            <person name="Stocks J."/>
            <person name="Wendawek A."/>
            <person name="Woldeyes F."/>
            <person name="Nichols R.A."/>
            <person name="Borrell J.S."/>
        </authorList>
    </citation>
    <scope>NUCLEOTIDE SEQUENCE [LARGE SCALE GENOMIC DNA]</scope>
    <source>
        <strain evidence="3">cv. Maze</strain>
        <tissue evidence="2">Seeds</tissue>
    </source>
</reference>
<keyword evidence="3" id="KW-1185">Reference proteome</keyword>
<evidence type="ECO:0000313" key="3">
    <source>
        <dbReference type="Proteomes" id="UP001222027"/>
    </source>
</evidence>
<sequence length="78" mass="8847">MKPLLCNMTDLICSITSKCSKILLRDMKAWSFCTGYSELEKSKPKSKAAGSIARINKRGQETNPSCNEKAFKPRRKDY</sequence>
<feature type="region of interest" description="Disordered" evidence="1">
    <location>
        <begin position="42"/>
        <end position="78"/>
    </location>
</feature>
<dbReference type="AlphaFoldDB" id="A0AAV8QZK2"/>
<evidence type="ECO:0000256" key="1">
    <source>
        <dbReference type="SAM" id="MobiDB-lite"/>
    </source>
</evidence>
<comment type="caution">
    <text evidence="2">The sequence shown here is derived from an EMBL/GenBank/DDBJ whole genome shotgun (WGS) entry which is preliminary data.</text>
</comment>
<name>A0AAV8QZK2_ENSVE</name>
<proteinExistence type="predicted"/>
<dbReference type="Proteomes" id="UP001222027">
    <property type="component" value="Unassembled WGS sequence"/>
</dbReference>
<dbReference type="EMBL" id="JAQQAF010000004">
    <property type="protein sequence ID" value="KAJ8491805.1"/>
    <property type="molecule type" value="Genomic_DNA"/>
</dbReference>
<gene>
    <name evidence="2" type="ORF">OPV22_013526</name>
</gene>
<evidence type="ECO:0000313" key="2">
    <source>
        <dbReference type="EMBL" id="KAJ8491805.1"/>
    </source>
</evidence>
<accession>A0AAV8QZK2</accession>